<dbReference type="Pfam" id="PF00497">
    <property type="entry name" value="SBP_bac_3"/>
    <property type="match status" value="1"/>
</dbReference>
<feature type="signal peptide" evidence="2">
    <location>
        <begin position="1"/>
        <end position="26"/>
    </location>
</feature>
<dbReference type="AlphaFoldDB" id="A0A843SD61"/>
<dbReference type="Gene3D" id="3.40.190.10">
    <property type="entry name" value="Periplasmic binding protein-like II"/>
    <property type="match status" value="2"/>
</dbReference>
<dbReference type="Proteomes" id="UP000444318">
    <property type="component" value="Unassembled WGS sequence"/>
</dbReference>
<name>A0A843SD61_9BURK</name>
<organism evidence="4 5">
    <name type="scientific">Rugamonas rivuli</name>
    <dbReference type="NCBI Taxonomy" id="2743358"/>
    <lineage>
        <taxon>Bacteria</taxon>
        <taxon>Pseudomonadati</taxon>
        <taxon>Pseudomonadota</taxon>
        <taxon>Betaproteobacteria</taxon>
        <taxon>Burkholderiales</taxon>
        <taxon>Oxalobacteraceae</taxon>
        <taxon>Telluria group</taxon>
        <taxon>Rugamonas</taxon>
    </lineage>
</organism>
<protein>
    <submittedName>
        <fullName evidence="4">Transporter substrate-binding domain-containing protein</fullName>
    </submittedName>
</protein>
<gene>
    <name evidence="4" type="ORF">GEV01_15840</name>
</gene>
<dbReference type="PANTHER" id="PTHR35936:SF6">
    <property type="entry name" value="AMINO ACID ABC TRANSPORTER SUBSTRATE-BINDING PAAT FAMILY PROTEIN"/>
    <property type="match status" value="1"/>
</dbReference>
<sequence>MLPIIKARPVRALLLASALLLPCACAAQQVSLRVTAQEGTEPKFIPAGPDRIIGLCVDIFRTIERIDPGLVFIGDQRWMPLIRAYHELSMQQHDALCGVQRNVERERKYLYLDPPLFPIHYMLLVRSGDDVVVNNWDDVRKLGKNGVVLANRGFATTDFLLALGGLQINASATDPAMNLQKLAAGRARFFLHRSPGLSGLIARAGVAGKVRVLPQVMYTAPLYMVMGRHVDPAVAARVRRALEQMEKTGELARLLKKWD</sequence>
<evidence type="ECO:0000256" key="1">
    <source>
        <dbReference type="ARBA" id="ARBA00022729"/>
    </source>
</evidence>
<reference evidence="4 5" key="1">
    <citation type="submission" date="2019-10" db="EMBL/GenBank/DDBJ databases">
        <title>Two novel species isolated from a subtropical stream in China.</title>
        <authorList>
            <person name="Lu H."/>
        </authorList>
    </citation>
    <scope>NUCLEOTIDE SEQUENCE [LARGE SCALE GENOMIC DNA]</scope>
    <source>
        <strain evidence="4 5">FT103W</strain>
    </source>
</reference>
<dbReference type="SMART" id="SM00062">
    <property type="entry name" value="PBPb"/>
    <property type="match status" value="1"/>
</dbReference>
<keyword evidence="1 2" id="KW-0732">Signal</keyword>
<evidence type="ECO:0000313" key="5">
    <source>
        <dbReference type="Proteomes" id="UP000444318"/>
    </source>
</evidence>
<feature type="chain" id="PRO_5032754011" evidence="2">
    <location>
        <begin position="27"/>
        <end position="259"/>
    </location>
</feature>
<dbReference type="PANTHER" id="PTHR35936">
    <property type="entry name" value="MEMBRANE-BOUND LYTIC MUREIN TRANSGLYCOSYLASE F"/>
    <property type="match status" value="1"/>
</dbReference>
<dbReference type="RefSeq" id="WP_152806130.1">
    <property type="nucleotide sequence ID" value="NZ_WHUF01000004.1"/>
</dbReference>
<proteinExistence type="predicted"/>
<evidence type="ECO:0000313" key="4">
    <source>
        <dbReference type="EMBL" id="MQA20992.1"/>
    </source>
</evidence>
<feature type="domain" description="Solute-binding protein family 3/N-terminal" evidence="3">
    <location>
        <begin position="31"/>
        <end position="259"/>
    </location>
</feature>
<evidence type="ECO:0000259" key="3">
    <source>
        <dbReference type="SMART" id="SM00062"/>
    </source>
</evidence>
<keyword evidence="5" id="KW-1185">Reference proteome</keyword>
<dbReference type="InterPro" id="IPR001638">
    <property type="entry name" value="Solute-binding_3/MltF_N"/>
</dbReference>
<evidence type="ECO:0000256" key="2">
    <source>
        <dbReference type="SAM" id="SignalP"/>
    </source>
</evidence>
<dbReference type="SUPFAM" id="SSF53850">
    <property type="entry name" value="Periplasmic binding protein-like II"/>
    <property type="match status" value="1"/>
</dbReference>
<comment type="caution">
    <text evidence="4">The sequence shown here is derived from an EMBL/GenBank/DDBJ whole genome shotgun (WGS) entry which is preliminary data.</text>
</comment>
<dbReference type="EMBL" id="WHUF01000004">
    <property type="protein sequence ID" value="MQA20992.1"/>
    <property type="molecule type" value="Genomic_DNA"/>
</dbReference>
<accession>A0A843SD61</accession>